<evidence type="ECO:0000313" key="2">
    <source>
        <dbReference type="EMBL" id="MCU7694398.1"/>
    </source>
</evidence>
<dbReference type="AlphaFoldDB" id="A0AAE3IM33"/>
<feature type="chain" id="PRO_5042109922" description="Secreted protein" evidence="1">
    <location>
        <begin position="22"/>
        <end position="132"/>
    </location>
</feature>
<protein>
    <recommendedName>
        <fullName evidence="4">Secreted protein</fullName>
    </recommendedName>
</protein>
<comment type="caution">
    <text evidence="2">The sequence shown here is derived from an EMBL/GenBank/DDBJ whole genome shotgun (WGS) entry which is preliminary data.</text>
</comment>
<keyword evidence="1" id="KW-0732">Signal</keyword>
<accession>A0AAE3IM33</accession>
<evidence type="ECO:0000256" key="1">
    <source>
        <dbReference type="SAM" id="SignalP"/>
    </source>
</evidence>
<evidence type="ECO:0000313" key="3">
    <source>
        <dbReference type="Proteomes" id="UP001209317"/>
    </source>
</evidence>
<gene>
    <name evidence="2" type="ORF">OD355_07700</name>
</gene>
<dbReference type="RefSeq" id="WP_263037884.1">
    <property type="nucleotide sequence ID" value="NZ_JAOTPL010000009.1"/>
</dbReference>
<dbReference type="InterPro" id="IPR058060">
    <property type="entry name" value="HYC_CC_PP"/>
</dbReference>
<feature type="signal peptide" evidence="1">
    <location>
        <begin position="1"/>
        <end position="21"/>
    </location>
</feature>
<proteinExistence type="predicted"/>
<reference evidence="2" key="1">
    <citation type="submission" date="2022-10" db="EMBL/GenBank/DDBJ databases">
        <authorList>
            <person name="Kim H.S."/>
            <person name="Kim J.-S."/>
            <person name="Suh M.K."/>
            <person name="Eom M.K."/>
            <person name="Lee J.-S."/>
        </authorList>
    </citation>
    <scope>NUCLEOTIDE SEQUENCE</scope>
    <source>
        <strain evidence="2">LIP-5</strain>
    </source>
</reference>
<sequence length="132" mass="14731">MKKFIASILAFLFLSSSTGMTVHMHYCMDKLIETDLWQTAMQDAACSNCGMKTKDTQGCCKDEHKVFKTGDYQQSDVAKIPALEAFVLALPAQPLHLQTVILSTRVKQLPRSNAPPDGRTVPAYLFNCTFRI</sequence>
<keyword evidence="3" id="KW-1185">Reference proteome</keyword>
<dbReference type="Proteomes" id="UP001209317">
    <property type="component" value="Unassembled WGS sequence"/>
</dbReference>
<dbReference type="NCBIfam" id="NF047658">
    <property type="entry name" value="HYC_CC_PP"/>
    <property type="match status" value="1"/>
</dbReference>
<dbReference type="InterPro" id="IPR058512">
    <property type="entry name" value="DUF8199"/>
</dbReference>
<dbReference type="Pfam" id="PF26622">
    <property type="entry name" value="DUF8199"/>
    <property type="match status" value="1"/>
</dbReference>
<evidence type="ECO:0008006" key="4">
    <source>
        <dbReference type="Google" id="ProtNLM"/>
    </source>
</evidence>
<dbReference type="EMBL" id="JAOTPL010000009">
    <property type="protein sequence ID" value="MCU7694398.1"/>
    <property type="molecule type" value="Genomic_DNA"/>
</dbReference>
<organism evidence="2 3">
    <name type="scientific">Haoranjiania flava</name>
    <dbReference type="NCBI Taxonomy" id="1856322"/>
    <lineage>
        <taxon>Bacteria</taxon>
        <taxon>Pseudomonadati</taxon>
        <taxon>Bacteroidota</taxon>
        <taxon>Chitinophagia</taxon>
        <taxon>Chitinophagales</taxon>
        <taxon>Chitinophagaceae</taxon>
        <taxon>Haoranjiania</taxon>
    </lineage>
</organism>
<name>A0AAE3IM33_9BACT</name>